<dbReference type="AlphaFoldDB" id="A0A0A9FY54"/>
<accession>A0A0A9FY54</accession>
<evidence type="ECO:0000313" key="2">
    <source>
        <dbReference type="EMBL" id="JAE15241.1"/>
    </source>
</evidence>
<sequence length="90" mass="9814">MVVSQYMASAPGDWIRVSCESSSRARRPLRWLKNPVRPCRITSAVPSLQLESTEGPTSRRSTKQSSPSTCFSPACSAVEKMDAIVTGSRP</sequence>
<name>A0A0A9FY54_ARUDO</name>
<feature type="region of interest" description="Disordered" evidence="1">
    <location>
        <begin position="47"/>
        <end position="72"/>
    </location>
</feature>
<protein>
    <submittedName>
        <fullName evidence="2">Uncharacterized protein</fullName>
    </submittedName>
</protein>
<proteinExistence type="predicted"/>
<reference evidence="2" key="2">
    <citation type="journal article" date="2015" name="Data Brief">
        <title>Shoot transcriptome of the giant reed, Arundo donax.</title>
        <authorList>
            <person name="Barrero R.A."/>
            <person name="Guerrero F.D."/>
            <person name="Moolhuijzen P."/>
            <person name="Goolsby J.A."/>
            <person name="Tidwell J."/>
            <person name="Bellgard S.E."/>
            <person name="Bellgard M.I."/>
        </authorList>
    </citation>
    <scope>NUCLEOTIDE SEQUENCE</scope>
    <source>
        <tissue evidence="2">Shoot tissue taken approximately 20 cm above the soil surface</tissue>
    </source>
</reference>
<feature type="compositionally biased region" description="Polar residues" evidence="1">
    <location>
        <begin position="47"/>
        <end position="71"/>
    </location>
</feature>
<evidence type="ECO:0000256" key="1">
    <source>
        <dbReference type="SAM" id="MobiDB-lite"/>
    </source>
</evidence>
<dbReference type="EMBL" id="GBRH01182655">
    <property type="protein sequence ID" value="JAE15241.1"/>
    <property type="molecule type" value="Transcribed_RNA"/>
</dbReference>
<reference evidence="2" key="1">
    <citation type="submission" date="2014-09" db="EMBL/GenBank/DDBJ databases">
        <authorList>
            <person name="Magalhaes I.L.F."/>
            <person name="Oliveira U."/>
            <person name="Santos F.R."/>
            <person name="Vidigal T.H.D.A."/>
            <person name="Brescovit A.D."/>
            <person name="Santos A.J."/>
        </authorList>
    </citation>
    <scope>NUCLEOTIDE SEQUENCE</scope>
    <source>
        <tissue evidence="2">Shoot tissue taken approximately 20 cm above the soil surface</tissue>
    </source>
</reference>
<organism evidence="2">
    <name type="scientific">Arundo donax</name>
    <name type="common">Giant reed</name>
    <name type="synonym">Donax arundinaceus</name>
    <dbReference type="NCBI Taxonomy" id="35708"/>
    <lineage>
        <taxon>Eukaryota</taxon>
        <taxon>Viridiplantae</taxon>
        <taxon>Streptophyta</taxon>
        <taxon>Embryophyta</taxon>
        <taxon>Tracheophyta</taxon>
        <taxon>Spermatophyta</taxon>
        <taxon>Magnoliopsida</taxon>
        <taxon>Liliopsida</taxon>
        <taxon>Poales</taxon>
        <taxon>Poaceae</taxon>
        <taxon>PACMAD clade</taxon>
        <taxon>Arundinoideae</taxon>
        <taxon>Arundineae</taxon>
        <taxon>Arundo</taxon>
    </lineage>
</organism>